<gene>
    <name evidence="3" type="ORF">C6570_00145</name>
</gene>
<dbReference type="Gene3D" id="1.10.260.40">
    <property type="entry name" value="lambda repressor-like DNA-binding domains"/>
    <property type="match status" value="1"/>
</dbReference>
<sequence>MPTTLNPPATGSPAPAAVPPPAGIAQLGRFLRARRESLAAAPLGLARYGRVRTPGLRREEVAQLAGIGVTWYTKLEQGRDVRPSRQALVAIARALQCSDDEVQHVLALAGLHTEARLAPQPGDCPFPEGHGLLLRKLLPYPALLQNSALDIVACNAAYEALMGIHLAQMAEVERNCLHQALFNPEWGRLLVREADTVQHLVAMFRAGSTRHAQDPAWQARLDHFMANSAAFRDAWERYQVHSPENRDKTFQHPTLGTIRLRQTNWWSAPRNDRRLMVYLPLTDEAAAALDRLLAAPR</sequence>
<keyword evidence="4" id="KW-1185">Reference proteome</keyword>
<dbReference type="EMBL" id="CP027666">
    <property type="protein sequence ID" value="AVO32844.1"/>
    <property type="molecule type" value="Genomic_DNA"/>
</dbReference>
<dbReference type="Proteomes" id="UP000239709">
    <property type="component" value="Chromosome"/>
</dbReference>
<evidence type="ECO:0000313" key="4">
    <source>
        <dbReference type="Proteomes" id="UP000239709"/>
    </source>
</evidence>
<name>A0A2S0MAD7_9BURK</name>
<dbReference type="Gene3D" id="3.30.450.180">
    <property type="match status" value="1"/>
</dbReference>
<dbReference type="PANTHER" id="PTHR35010:SF2">
    <property type="entry name" value="BLL4672 PROTEIN"/>
    <property type="match status" value="1"/>
</dbReference>
<dbReference type="InterPro" id="IPR010982">
    <property type="entry name" value="Lambda_DNA-bd_dom_sf"/>
</dbReference>
<dbReference type="InterPro" id="IPR001387">
    <property type="entry name" value="Cro/C1-type_HTH"/>
</dbReference>
<feature type="domain" description="HTH cro/C1-type" evidence="2">
    <location>
        <begin position="55"/>
        <end position="102"/>
    </location>
</feature>
<dbReference type="Pfam" id="PF17765">
    <property type="entry name" value="MLTR_LBD"/>
    <property type="match status" value="1"/>
</dbReference>
<dbReference type="SUPFAM" id="SSF47413">
    <property type="entry name" value="lambda repressor-like DNA-binding domains"/>
    <property type="match status" value="1"/>
</dbReference>
<reference evidence="3 4" key="1">
    <citation type="submission" date="2018-03" db="EMBL/GenBank/DDBJ databases">
        <title>Genome sequencing of Ottowia sp.</title>
        <authorList>
            <person name="Kim S.-J."/>
            <person name="Heo J."/>
            <person name="Kwon S.-W."/>
        </authorList>
    </citation>
    <scope>NUCLEOTIDE SEQUENCE [LARGE SCALE GENOMIC DNA]</scope>
    <source>
        <strain evidence="3 4">KADR8-3</strain>
    </source>
</reference>
<evidence type="ECO:0000256" key="1">
    <source>
        <dbReference type="SAM" id="MobiDB-lite"/>
    </source>
</evidence>
<dbReference type="OrthoDB" id="5346389at2"/>
<evidence type="ECO:0000313" key="3">
    <source>
        <dbReference type="EMBL" id="AVO32844.1"/>
    </source>
</evidence>
<dbReference type="RefSeq" id="WP_106700941.1">
    <property type="nucleotide sequence ID" value="NZ_CP027666.1"/>
</dbReference>
<dbReference type="Pfam" id="PF13560">
    <property type="entry name" value="HTH_31"/>
    <property type="match status" value="1"/>
</dbReference>
<dbReference type="PROSITE" id="PS50943">
    <property type="entry name" value="HTH_CROC1"/>
    <property type="match status" value="1"/>
</dbReference>
<evidence type="ECO:0000259" key="2">
    <source>
        <dbReference type="PROSITE" id="PS50943"/>
    </source>
</evidence>
<dbReference type="GO" id="GO:0003677">
    <property type="term" value="F:DNA binding"/>
    <property type="evidence" value="ECO:0007669"/>
    <property type="project" value="InterPro"/>
</dbReference>
<dbReference type="KEGG" id="otk:C6570_00145"/>
<dbReference type="InterPro" id="IPR041413">
    <property type="entry name" value="MLTR_LBD"/>
</dbReference>
<feature type="region of interest" description="Disordered" evidence="1">
    <location>
        <begin position="1"/>
        <end position="20"/>
    </location>
</feature>
<protein>
    <submittedName>
        <fullName evidence="3">Transcriptional regulator</fullName>
    </submittedName>
</protein>
<dbReference type="CDD" id="cd00093">
    <property type="entry name" value="HTH_XRE"/>
    <property type="match status" value="1"/>
</dbReference>
<dbReference type="PANTHER" id="PTHR35010">
    <property type="entry name" value="BLL4672 PROTEIN-RELATED"/>
    <property type="match status" value="1"/>
</dbReference>
<proteinExistence type="predicted"/>
<dbReference type="AlphaFoldDB" id="A0A2S0MAD7"/>
<organism evidence="3 4">
    <name type="scientific">Ottowia oryzae</name>
    <dbReference type="NCBI Taxonomy" id="2109914"/>
    <lineage>
        <taxon>Bacteria</taxon>
        <taxon>Pseudomonadati</taxon>
        <taxon>Pseudomonadota</taxon>
        <taxon>Betaproteobacteria</taxon>
        <taxon>Burkholderiales</taxon>
        <taxon>Comamonadaceae</taxon>
        <taxon>Ottowia</taxon>
    </lineage>
</organism>
<accession>A0A2S0MAD7</accession>
<dbReference type="SMART" id="SM00530">
    <property type="entry name" value="HTH_XRE"/>
    <property type="match status" value="1"/>
</dbReference>